<dbReference type="AlphaFoldDB" id="A0A9W7WVM3"/>
<keyword evidence="1" id="KW-1133">Transmembrane helix</keyword>
<gene>
    <name evidence="2" type="ORF">IRJ41_025667</name>
</gene>
<name>A0A9W7WVM3_TRIRA</name>
<comment type="caution">
    <text evidence="2">The sequence shown here is derived from an EMBL/GenBank/DDBJ whole genome shotgun (WGS) entry which is preliminary data.</text>
</comment>
<feature type="transmembrane region" description="Helical" evidence="1">
    <location>
        <begin position="186"/>
        <end position="205"/>
    </location>
</feature>
<feature type="transmembrane region" description="Helical" evidence="1">
    <location>
        <begin position="50"/>
        <end position="73"/>
    </location>
</feature>
<dbReference type="EMBL" id="JAFHDT010000006">
    <property type="protein sequence ID" value="KAI7809026.1"/>
    <property type="molecule type" value="Genomic_DNA"/>
</dbReference>
<dbReference type="GO" id="GO:0005262">
    <property type="term" value="F:calcium channel activity"/>
    <property type="evidence" value="ECO:0007669"/>
    <property type="project" value="InterPro"/>
</dbReference>
<feature type="transmembrane region" description="Helical" evidence="1">
    <location>
        <begin position="115"/>
        <end position="140"/>
    </location>
</feature>
<dbReference type="PANTHER" id="PTHR31767:SF0">
    <property type="entry name" value="VOLTAGE-DEPENDENT CALCIUM CHANNEL GAMMA-LIKE SUBUNIT"/>
    <property type="match status" value="1"/>
</dbReference>
<dbReference type="InterPro" id="IPR029372">
    <property type="entry name" value="Tmem37"/>
</dbReference>
<feature type="transmembrane region" description="Helical" evidence="1">
    <location>
        <begin position="161"/>
        <end position="180"/>
    </location>
</feature>
<dbReference type="Proteomes" id="UP001059041">
    <property type="component" value="Linkage Group LG6"/>
</dbReference>
<evidence type="ECO:0000256" key="1">
    <source>
        <dbReference type="SAM" id="Phobius"/>
    </source>
</evidence>
<protein>
    <submittedName>
        <fullName evidence="2">Voltage-dependent calcium channel gamma-like subunit</fullName>
    </submittedName>
</protein>
<sequence>MIICAEKLKIKRQTDIIHVWCVSLCVSVQVGCDPQVKSAPLFLDVFCRSLIILCTSLSVVLSSVAVCDGHWLLAGRHMFGLWYFCSLEEQHSSVSAFKVSSNCTTHLEEAGVDGLGAGLVLCRSVITLAVVSAIFGLELLVMSRASEGRDSSRRWDLGARLVLLAGVMAGGGLATFGLLLGAYATLLGFTLTFWCQFTATFLFFLNGMAARHIQNIPPLTFTGKPDKV</sequence>
<dbReference type="Pfam" id="PF15108">
    <property type="entry name" value="TMEM37"/>
    <property type="match status" value="1"/>
</dbReference>
<evidence type="ECO:0000313" key="2">
    <source>
        <dbReference type="EMBL" id="KAI7809026.1"/>
    </source>
</evidence>
<keyword evidence="1" id="KW-0812">Transmembrane</keyword>
<dbReference type="GO" id="GO:0016020">
    <property type="term" value="C:membrane"/>
    <property type="evidence" value="ECO:0007669"/>
    <property type="project" value="InterPro"/>
</dbReference>
<dbReference type="PANTHER" id="PTHR31767">
    <property type="entry name" value="VOLTAGE-DEPENDENT CALCIUM CHANNEL GAMMA-LIKE SUBUNIT"/>
    <property type="match status" value="1"/>
</dbReference>
<organism evidence="2 3">
    <name type="scientific">Triplophysa rosa</name>
    <name type="common">Cave loach</name>
    <dbReference type="NCBI Taxonomy" id="992332"/>
    <lineage>
        <taxon>Eukaryota</taxon>
        <taxon>Metazoa</taxon>
        <taxon>Chordata</taxon>
        <taxon>Craniata</taxon>
        <taxon>Vertebrata</taxon>
        <taxon>Euteleostomi</taxon>
        <taxon>Actinopterygii</taxon>
        <taxon>Neopterygii</taxon>
        <taxon>Teleostei</taxon>
        <taxon>Ostariophysi</taxon>
        <taxon>Cypriniformes</taxon>
        <taxon>Nemacheilidae</taxon>
        <taxon>Triplophysa</taxon>
    </lineage>
</organism>
<proteinExistence type="predicted"/>
<keyword evidence="1" id="KW-0472">Membrane</keyword>
<evidence type="ECO:0000313" key="3">
    <source>
        <dbReference type="Proteomes" id="UP001059041"/>
    </source>
</evidence>
<keyword evidence="3" id="KW-1185">Reference proteome</keyword>
<reference evidence="2" key="1">
    <citation type="submission" date="2021-02" db="EMBL/GenBank/DDBJ databases">
        <title>Comparative genomics reveals that relaxation of natural selection precedes convergent phenotypic evolution of cavefish.</title>
        <authorList>
            <person name="Peng Z."/>
        </authorList>
    </citation>
    <scope>NUCLEOTIDE SEQUENCE</scope>
    <source>
        <tissue evidence="2">Muscle</tissue>
    </source>
</reference>
<dbReference type="GO" id="GO:0005244">
    <property type="term" value="F:voltage-gated monoatomic ion channel activity"/>
    <property type="evidence" value="ECO:0007669"/>
    <property type="project" value="InterPro"/>
</dbReference>
<accession>A0A9W7WVM3</accession>